<dbReference type="FunFam" id="2.60.120.620:FF:000031">
    <property type="entry name" value="Predicted protein"/>
    <property type="match status" value="1"/>
</dbReference>
<dbReference type="GO" id="GO:0031418">
    <property type="term" value="F:L-ascorbic acid binding"/>
    <property type="evidence" value="ECO:0007669"/>
    <property type="project" value="InterPro"/>
</dbReference>
<keyword evidence="9" id="KW-0408">Iron</keyword>
<evidence type="ECO:0000259" key="12">
    <source>
        <dbReference type="PROSITE" id="PS51471"/>
    </source>
</evidence>
<evidence type="ECO:0000313" key="13">
    <source>
        <dbReference type="EMBL" id="KAG7351763.1"/>
    </source>
</evidence>
<dbReference type="GO" id="GO:0004656">
    <property type="term" value="F:procollagen-proline 4-dioxygenase activity"/>
    <property type="evidence" value="ECO:0007669"/>
    <property type="project" value="TreeGrafter"/>
</dbReference>
<keyword evidence="14" id="KW-1185">Reference proteome</keyword>
<dbReference type="SMART" id="SM00254">
    <property type="entry name" value="ShKT"/>
    <property type="match status" value="1"/>
</dbReference>
<keyword evidence="6" id="KW-0223">Dioxygenase</keyword>
<dbReference type="PANTHER" id="PTHR10869:SF235">
    <property type="entry name" value="PROCOLLAGEN-PROLINE 4-DIOXYGENASE"/>
    <property type="match status" value="1"/>
</dbReference>
<keyword evidence="4" id="KW-0812">Transmembrane</keyword>
<dbReference type="AlphaFoldDB" id="A0A9K3PLK0"/>
<evidence type="ECO:0000256" key="9">
    <source>
        <dbReference type="ARBA" id="ARBA00023004"/>
    </source>
</evidence>
<keyword evidence="8" id="KW-0560">Oxidoreductase</keyword>
<accession>A0A9K3PLK0</accession>
<evidence type="ECO:0000256" key="6">
    <source>
        <dbReference type="ARBA" id="ARBA00022964"/>
    </source>
</evidence>
<organism evidence="13 14">
    <name type="scientific">Nitzschia inconspicua</name>
    <dbReference type="NCBI Taxonomy" id="303405"/>
    <lineage>
        <taxon>Eukaryota</taxon>
        <taxon>Sar</taxon>
        <taxon>Stramenopiles</taxon>
        <taxon>Ochrophyta</taxon>
        <taxon>Bacillariophyta</taxon>
        <taxon>Bacillariophyceae</taxon>
        <taxon>Bacillariophycidae</taxon>
        <taxon>Bacillariales</taxon>
        <taxon>Bacillariaceae</taxon>
        <taxon>Nitzschia</taxon>
    </lineage>
</organism>
<keyword evidence="11" id="KW-0732">Signal</keyword>
<evidence type="ECO:0000256" key="1">
    <source>
        <dbReference type="ARBA" id="ARBA00001961"/>
    </source>
</evidence>
<name>A0A9K3PLK0_9STRA</name>
<dbReference type="InterPro" id="IPR006620">
    <property type="entry name" value="Pro_4_hyd_alph"/>
</dbReference>
<evidence type="ECO:0000313" key="14">
    <source>
        <dbReference type="Proteomes" id="UP000693970"/>
    </source>
</evidence>
<evidence type="ECO:0000256" key="5">
    <source>
        <dbReference type="ARBA" id="ARBA00022723"/>
    </source>
</evidence>
<keyword evidence="10" id="KW-0472">Membrane</keyword>
<protein>
    <submittedName>
        <fullName evidence="13">2-oxyglutarate/Fe(II) oxygenase</fullName>
    </submittedName>
</protein>
<evidence type="ECO:0000256" key="11">
    <source>
        <dbReference type="SAM" id="SignalP"/>
    </source>
</evidence>
<keyword evidence="7" id="KW-1133">Transmembrane helix</keyword>
<reference evidence="13" key="2">
    <citation type="submission" date="2021-04" db="EMBL/GenBank/DDBJ databases">
        <authorList>
            <person name="Podell S."/>
        </authorList>
    </citation>
    <scope>NUCLEOTIDE SEQUENCE</scope>
    <source>
        <strain evidence="13">Hildebrandi</strain>
    </source>
</reference>
<dbReference type="PROSITE" id="PS51471">
    <property type="entry name" value="FE2OG_OXY"/>
    <property type="match status" value="1"/>
</dbReference>
<dbReference type="GO" id="GO:0005506">
    <property type="term" value="F:iron ion binding"/>
    <property type="evidence" value="ECO:0007669"/>
    <property type="project" value="InterPro"/>
</dbReference>
<feature type="signal peptide" evidence="11">
    <location>
        <begin position="1"/>
        <end position="31"/>
    </location>
</feature>
<proteinExistence type="predicted"/>
<dbReference type="EMBL" id="JAGRRH010000017">
    <property type="protein sequence ID" value="KAG7351763.1"/>
    <property type="molecule type" value="Genomic_DNA"/>
</dbReference>
<dbReference type="PANTHER" id="PTHR10869">
    <property type="entry name" value="PROLYL 4-HYDROXYLASE ALPHA SUBUNIT"/>
    <property type="match status" value="1"/>
</dbReference>
<evidence type="ECO:0000256" key="10">
    <source>
        <dbReference type="ARBA" id="ARBA00023136"/>
    </source>
</evidence>
<evidence type="ECO:0000256" key="2">
    <source>
        <dbReference type="ARBA" id="ARBA00004167"/>
    </source>
</evidence>
<comment type="cofactor">
    <cofactor evidence="1">
        <name>L-ascorbate</name>
        <dbReference type="ChEBI" id="CHEBI:38290"/>
    </cofactor>
</comment>
<comment type="caution">
    <text evidence="13">The sequence shown here is derived from an EMBL/GenBank/DDBJ whole genome shotgun (WGS) entry which is preliminary data.</text>
</comment>
<dbReference type="Pfam" id="PF13640">
    <property type="entry name" value="2OG-FeII_Oxy_3"/>
    <property type="match status" value="1"/>
</dbReference>
<gene>
    <name evidence="13" type="ORF">IV203_007811</name>
</gene>
<comment type="subcellular location">
    <subcellularLocation>
        <location evidence="3">Endomembrane system</location>
    </subcellularLocation>
    <subcellularLocation>
        <location evidence="2">Membrane</location>
        <topology evidence="2">Single-pass membrane protein</topology>
    </subcellularLocation>
</comment>
<dbReference type="InterPro" id="IPR005123">
    <property type="entry name" value="Oxoglu/Fe-dep_dioxygenase_dom"/>
</dbReference>
<dbReference type="InterPro" id="IPR003582">
    <property type="entry name" value="ShKT_dom"/>
</dbReference>
<dbReference type="Pfam" id="PF01549">
    <property type="entry name" value="ShK"/>
    <property type="match status" value="1"/>
</dbReference>
<dbReference type="InterPro" id="IPR044862">
    <property type="entry name" value="Pro_4_hyd_alph_FE2OG_OXY"/>
</dbReference>
<feature type="chain" id="PRO_5039911491" evidence="11">
    <location>
        <begin position="32"/>
        <end position="429"/>
    </location>
</feature>
<reference evidence="13" key="1">
    <citation type="journal article" date="2021" name="Sci. Rep.">
        <title>Diploid genomic architecture of Nitzschia inconspicua, an elite biomass production diatom.</title>
        <authorList>
            <person name="Oliver A."/>
            <person name="Podell S."/>
            <person name="Pinowska A."/>
            <person name="Traller J.C."/>
            <person name="Smith S.R."/>
            <person name="McClure R."/>
            <person name="Beliaev A."/>
            <person name="Bohutskyi P."/>
            <person name="Hill E.A."/>
            <person name="Rabines A."/>
            <person name="Zheng H."/>
            <person name="Allen L.Z."/>
            <person name="Kuo A."/>
            <person name="Grigoriev I.V."/>
            <person name="Allen A.E."/>
            <person name="Hazlebeck D."/>
            <person name="Allen E.E."/>
        </authorList>
    </citation>
    <scope>NUCLEOTIDE SEQUENCE</scope>
    <source>
        <strain evidence="13">Hildebrandi</strain>
    </source>
</reference>
<dbReference type="OrthoDB" id="10259408at2759"/>
<sequence>MTLLMSLMRHVRLLSISFLVAISLHVMPCTASDTTQVCTIDANGQETCVQEPESVVSESNKKERICLPDGHCWDSLDLALVERFNDQTKATHVKLIKPVPFGEAQQVAGNDNAKTVQVLGETYEYMVGVYNNETTKSFRDGCHCRHEHCAFWAAIGECEKNPSYMLLQCAPVCQTCHQLSFEYRCPYDKNAPMAWGPGDLNKMFERITTDPFYVEKYEPNVLSKPPEGPWVITMENVATEEECTKMIELGAARGYERSQDVGARKFDGTYDAVKQDTRTSHNTWCVDECYNHTLNQNVIKRVENITGIPDANSEYWQFLQYEVGQFYAEHHDYIPFHLERSQGVRIITVFLYLNDVEEGGGTHFTKLGITVQPKRGRVVIWPSVYDDDPNKRDPRTHHEALPVKKGIKYGANAWVHQRDFKEPYSKGCS</sequence>
<evidence type="ECO:0000256" key="3">
    <source>
        <dbReference type="ARBA" id="ARBA00004308"/>
    </source>
</evidence>
<dbReference type="Proteomes" id="UP000693970">
    <property type="component" value="Unassembled WGS sequence"/>
</dbReference>
<dbReference type="InterPro" id="IPR045054">
    <property type="entry name" value="P4HA-like"/>
</dbReference>
<dbReference type="GO" id="GO:0016020">
    <property type="term" value="C:membrane"/>
    <property type="evidence" value="ECO:0007669"/>
    <property type="project" value="UniProtKB-SubCell"/>
</dbReference>
<keyword evidence="5" id="KW-0479">Metal-binding</keyword>
<dbReference type="GO" id="GO:0005783">
    <property type="term" value="C:endoplasmic reticulum"/>
    <property type="evidence" value="ECO:0007669"/>
    <property type="project" value="TreeGrafter"/>
</dbReference>
<evidence type="ECO:0000256" key="4">
    <source>
        <dbReference type="ARBA" id="ARBA00022692"/>
    </source>
</evidence>
<evidence type="ECO:0000256" key="8">
    <source>
        <dbReference type="ARBA" id="ARBA00023002"/>
    </source>
</evidence>
<evidence type="ECO:0000256" key="7">
    <source>
        <dbReference type="ARBA" id="ARBA00022989"/>
    </source>
</evidence>
<dbReference type="SMART" id="SM00702">
    <property type="entry name" value="P4Hc"/>
    <property type="match status" value="1"/>
</dbReference>
<feature type="domain" description="Fe2OG dioxygenase" evidence="12">
    <location>
        <begin position="312"/>
        <end position="417"/>
    </location>
</feature>